<keyword evidence="3" id="KW-1185">Reference proteome</keyword>
<organism evidence="1">
    <name type="scientific">Brachypodium distachyon</name>
    <name type="common">Purple false brome</name>
    <name type="synonym">Trachynia distachya</name>
    <dbReference type="NCBI Taxonomy" id="15368"/>
    <lineage>
        <taxon>Eukaryota</taxon>
        <taxon>Viridiplantae</taxon>
        <taxon>Streptophyta</taxon>
        <taxon>Embryophyta</taxon>
        <taxon>Tracheophyta</taxon>
        <taxon>Spermatophyta</taxon>
        <taxon>Magnoliopsida</taxon>
        <taxon>Liliopsida</taxon>
        <taxon>Poales</taxon>
        <taxon>Poaceae</taxon>
        <taxon>BOP clade</taxon>
        <taxon>Pooideae</taxon>
        <taxon>Stipodae</taxon>
        <taxon>Brachypodieae</taxon>
        <taxon>Brachypodium</taxon>
    </lineage>
</organism>
<accession>A0A2K2D243</accession>
<reference evidence="1 2" key="1">
    <citation type="journal article" date="2010" name="Nature">
        <title>Genome sequencing and analysis of the model grass Brachypodium distachyon.</title>
        <authorList>
            <consortium name="International Brachypodium Initiative"/>
        </authorList>
    </citation>
    <scope>NUCLEOTIDE SEQUENCE [LARGE SCALE GENOMIC DNA]</scope>
    <source>
        <strain evidence="1 2">Bd21</strain>
    </source>
</reference>
<gene>
    <name evidence="1" type="ORF">BRADI_3g39203v3</name>
</gene>
<dbReference type="InParanoid" id="A0A2K2D243"/>
<reference evidence="2" key="3">
    <citation type="submission" date="2018-08" db="UniProtKB">
        <authorList>
            <consortium name="EnsemblPlants"/>
        </authorList>
    </citation>
    <scope>IDENTIFICATION</scope>
    <source>
        <strain evidence="2">cv. Bd21</strain>
    </source>
</reference>
<sequence>MLKHEVAISAQGYSLQKGGCCLEAQLLDSSLVQNTSKQDLNSNESKKRIFLPENKEAHVSTEKQATTGSFA</sequence>
<evidence type="ECO:0000313" key="2">
    <source>
        <dbReference type="EnsemblPlants" id="PNT68341"/>
    </source>
</evidence>
<name>A0A2K2D243_BRADI</name>
<proteinExistence type="predicted"/>
<protein>
    <submittedName>
        <fullName evidence="1 2">Uncharacterized protein</fullName>
    </submittedName>
</protein>
<evidence type="ECO:0000313" key="3">
    <source>
        <dbReference type="Proteomes" id="UP000008810"/>
    </source>
</evidence>
<dbReference type="EnsemblPlants" id="PNT68341">
    <property type="protein sequence ID" value="PNT68341"/>
    <property type="gene ID" value="BRADI_3g39203v3"/>
</dbReference>
<reference evidence="1" key="2">
    <citation type="submission" date="2017-06" db="EMBL/GenBank/DDBJ databases">
        <title>WGS assembly of Brachypodium distachyon.</title>
        <authorList>
            <consortium name="The International Brachypodium Initiative"/>
            <person name="Lucas S."/>
            <person name="Harmon-Smith M."/>
            <person name="Lail K."/>
            <person name="Tice H."/>
            <person name="Grimwood J."/>
            <person name="Bruce D."/>
            <person name="Barry K."/>
            <person name="Shu S."/>
            <person name="Lindquist E."/>
            <person name="Wang M."/>
            <person name="Pitluck S."/>
            <person name="Vogel J.P."/>
            <person name="Garvin D.F."/>
            <person name="Mockler T.C."/>
            <person name="Schmutz J."/>
            <person name="Rokhsar D."/>
            <person name="Bevan M.W."/>
        </authorList>
    </citation>
    <scope>NUCLEOTIDE SEQUENCE</scope>
    <source>
        <strain evidence="1">Bd21</strain>
    </source>
</reference>
<dbReference type="EMBL" id="CM000882">
    <property type="protein sequence ID" value="PNT68341.1"/>
    <property type="molecule type" value="Genomic_DNA"/>
</dbReference>
<dbReference type="Gramene" id="PNT68341">
    <property type="protein sequence ID" value="PNT68341"/>
    <property type="gene ID" value="BRADI_3g39203v3"/>
</dbReference>
<dbReference type="AlphaFoldDB" id="A0A2K2D243"/>
<dbReference type="Proteomes" id="UP000008810">
    <property type="component" value="Chromosome 3"/>
</dbReference>
<evidence type="ECO:0000313" key="1">
    <source>
        <dbReference type="EMBL" id="PNT68341.1"/>
    </source>
</evidence>